<evidence type="ECO:0000256" key="1">
    <source>
        <dbReference type="ARBA" id="ARBA00004141"/>
    </source>
</evidence>
<feature type="transmembrane region" description="Helical" evidence="8">
    <location>
        <begin position="408"/>
        <end position="429"/>
    </location>
</feature>
<keyword evidence="3" id="KW-0410">Iron transport</keyword>
<accession>A0AAJ4XFI7</accession>
<feature type="region of interest" description="Disordered" evidence="7">
    <location>
        <begin position="466"/>
        <end position="497"/>
    </location>
</feature>
<keyword evidence="4 8" id="KW-0812">Transmembrane</keyword>
<dbReference type="GO" id="GO:0033573">
    <property type="term" value="C:high-affinity iron permease complex"/>
    <property type="evidence" value="ECO:0007669"/>
    <property type="project" value="InterPro"/>
</dbReference>
<evidence type="ECO:0000313" key="9">
    <source>
        <dbReference type="EMBL" id="SNX81412.1"/>
    </source>
</evidence>
<dbReference type="PANTHER" id="PTHR31632">
    <property type="entry name" value="IRON TRANSPORTER FTH1"/>
    <property type="match status" value="1"/>
</dbReference>
<comment type="similarity">
    <text evidence="2">Belongs to the oxidase-dependent Fe transporter (OFeT) (TC 9.A.10.1) family.</text>
</comment>
<evidence type="ECO:0000256" key="6">
    <source>
        <dbReference type="ARBA" id="ARBA00023136"/>
    </source>
</evidence>
<dbReference type="Proteomes" id="UP001294444">
    <property type="component" value="Unassembled WGS sequence"/>
</dbReference>
<evidence type="ECO:0000256" key="7">
    <source>
        <dbReference type="SAM" id="MobiDB-lite"/>
    </source>
</evidence>
<feature type="transmembrane region" description="Helical" evidence="8">
    <location>
        <begin position="75"/>
        <end position="96"/>
    </location>
</feature>
<proteinExistence type="inferred from homology"/>
<evidence type="ECO:0000256" key="8">
    <source>
        <dbReference type="SAM" id="Phobius"/>
    </source>
</evidence>
<keyword evidence="5 8" id="KW-1133">Transmembrane helix</keyword>
<dbReference type="Pfam" id="PF03239">
    <property type="entry name" value="FTR1"/>
    <property type="match status" value="1"/>
</dbReference>
<dbReference type="SUPFAM" id="SSF103473">
    <property type="entry name" value="MFS general substrate transporter"/>
    <property type="match status" value="1"/>
</dbReference>
<dbReference type="PANTHER" id="PTHR31632:SF2">
    <property type="entry name" value="PLASMA MEMBRANE IRON PERMEASE"/>
    <property type="match status" value="1"/>
</dbReference>
<gene>
    <name evidence="9" type="ORF">MEPE_00117</name>
</gene>
<dbReference type="AlphaFoldDB" id="A0AAJ4XFI7"/>
<protein>
    <submittedName>
        <fullName evidence="9">Probable high-affinity iron permease</fullName>
    </submittedName>
</protein>
<keyword evidence="6 8" id="KW-0472">Membrane</keyword>
<sequence>MAVGNKVFAPAIFFIAAREALEASLVIGILSGMLETLVLHTKSAQEIALQDSLTDQEKQLANARKRTIVKKLRKIVLLGALTGLSIAFAIGAAFLAVFYTQVTDLYGKAEELWEGIFNLVAVLLITPMSLAILRAGNSKRKWKRKLENAFNDPNIQPESNNRAIQEEGESTILNNNNNNNNATSSHSNPASTSFIDDHQEIVAHQENGFKTTTTEKMNPLEAINVVPLMTQNQPKFKRLGGGLFSRKSVGLSDLKLRMNRGTLALFMIPLITTLREGLEGVVFIGGVSLGLPATSIPLPAIVGLVVGLLIGFLIFRSGNVVSVRIFLIFSTCFLLLIASGMVSRAVYYLQFYTYVRLVGDSAAESGNGPGSYNSQGYIWHFNCCNPEAKKGGTGWGILNSLVGWNNTATYASVFVYIAYWLLVAAYLWYQIWKEGRLALRWNGKLYWQSNRAAQISQAKQLKLQQQQQQQHTQQASSFGAEEKIATQNQAGPSSLEN</sequence>
<feature type="region of interest" description="Disordered" evidence="7">
    <location>
        <begin position="172"/>
        <end position="191"/>
    </location>
</feature>
<comment type="subcellular location">
    <subcellularLocation>
        <location evidence="1">Membrane</location>
        <topology evidence="1">Multi-pass membrane protein</topology>
    </subcellularLocation>
</comment>
<feature type="compositionally biased region" description="Low complexity" evidence="7">
    <location>
        <begin position="466"/>
        <end position="476"/>
    </location>
</feature>
<feature type="compositionally biased region" description="Polar residues" evidence="7">
    <location>
        <begin position="182"/>
        <end position="191"/>
    </location>
</feature>
<keyword evidence="3" id="KW-0408">Iron</keyword>
<feature type="transmembrane region" description="Helical" evidence="8">
    <location>
        <begin position="263"/>
        <end position="284"/>
    </location>
</feature>
<evidence type="ECO:0000256" key="5">
    <source>
        <dbReference type="ARBA" id="ARBA00022989"/>
    </source>
</evidence>
<evidence type="ECO:0000256" key="2">
    <source>
        <dbReference type="ARBA" id="ARBA00008333"/>
    </source>
</evidence>
<keyword evidence="3" id="KW-0813">Transport</keyword>
<dbReference type="EMBL" id="OAPG01000001">
    <property type="protein sequence ID" value="SNX81412.1"/>
    <property type="molecule type" value="Genomic_DNA"/>
</dbReference>
<dbReference type="GO" id="GO:0015093">
    <property type="term" value="F:ferrous iron transmembrane transporter activity"/>
    <property type="evidence" value="ECO:0007669"/>
    <property type="project" value="TreeGrafter"/>
</dbReference>
<keyword evidence="10" id="KW-1185">Reference proteome</keyword>
<evidence type="ECO:0000256" key="4">
    <source>
        <dbReference type="ARBA" id="ARBA00022692"/>
    </source>
</evidence>
<reference evidence="9" key="1">
    <citation type="submission" date="2023-10" db="EMBL/GenBank/DDBJ databases">
        <authorList>
            <person name="Guldener U."/>
        </authorList>
    </citation>
    <scope>NUCLEOTIDE SEQUENCE</scope>
    <source>
        <strain evidence="9">Mp4</strain>
    </source>
</reference>
<dbReference type="InterPro" id="IPR004923">
    <property type="entry name" value="FTR1/Fip1/EfeU"/>
</dbReference>
<name>A0AAJ4XFI7_9BASI</name>
<feature type="transmembrane region" description="Helical" evidence="8">
    <location>
        <begin position="327"/>
        <end position="349"/>
    </location>
</feature>
<feature type="transmembrane region" description="Helical" evidence="8">
    <location>
        <begin position="296"/>
        <end position="315"/>
    </location>
</feature>
<dbReference type="InterPro" id="IPR036259">
    <property type="entry name" value="MFS_trans_sf"/>
</dbReference>
<organism evidence="9 10">
    <name type="scientific">Melanopsichium pennsylvanicum</name>
    <dbReference type="NCBI Taxonomy" id="63383"/>
    <lineage>
        <taxon>Eukaryota</taxon>
        <taxon>Fungi</taxon>
        <taxon>Dikarya</taxon>
        <taxon>Basidiomycota</taxon>
        <taxon>Ustilaginomycotina</taxon>
        <taxon>Ustilaginomycetes</taxon>
        <taxon>Ustilaginales</taxon>
        <taxon>Ustilaginaceae</taxon>
        <taxon>Melanopsichium</taxon>
    </lineage>
</organism>
<keyword evidence="3" id="KW-0406">Ion transport</keyword>
<feature type="compositionally biased region" description="Polar residues" evidence="7">
    <location>
        <begin position="485"/>
        <end position="497"/>
    </location>
</feature>
<evidence type="ECO:0000256" key="3">
    <source>
        <dbReference type="ARBA" id="ARBA00022496"/>
    </source>
</evidence>
<feature type="transmembrane region" description="Helical" evidence="8">
    <location>
        <begin position="116"/>
        <end position="136"/>
    </location>
</feature>
<comment type="caution">
    <text evidence="9">The sequence shown here is derived from an EMBL/GenBank/DDBJ whole genome shotgun (WGS) entry which is preliminary data.</text>
</comment>
<evidence type="ECO:0000313" key="10">
    <source>
        <dbReference type="Proteomes" id="UP001294444"/>
    </source>
</evidence>